<evidence type="ECO:0000313" key="1">
    <source>
        <dbReference type="EMBL" id="KKN66152.1"/>
    </source>
</evidence>
<name>A0A0F9SU49_9ZZZZ</name>
<accession>A0A0F9SU49</accession>
<proteinExistence type="predicted"/>
<dbReference type="AlphaFoldDB" id="A0A0F9SU49"/>
<dbReference type="EMBL" id="LAZR01000509">
    <property type="protein sequence ID" value="KKN66152.1"/>
    <property type="molecule type" value="Genomic_DNA"/>
</dbReference>
<gene>
    <name evidence="1" type="ORF">LCGC14_0474420</name>
</gene>
<sequence>MAHKKADITGLMVQAKPGWEKRAKELAKPEYFFISIGVKAQLRGRLTVKEYNRLVKKLLLVREAATYMAAGMVKGTVKYPKDDLPVSTWMAHVVGEGADQYNYEILLADAFARKRKK</sequence>
<comment type="caution">
    <text evidence="1">The sequence shown here is derived from an EMBL/GenBank/DDBJ whole genome shotgun (WGS) entry which is preliminary data.</text>
</comment>
<reference evidence="1" key="1">
    <citation type="journal article" date="2015" name="Nature">
        <title>Complex archaea that bridge the gap between prokaryotes and eukaryotes.</title>
        <authorList>
            <person name="Spang A."/>
            <person name="Saw J.H."/>
            <person name="Jorgensen S.L."/>
            <person name="Zaremba-Niedzwiedzka K."/>
            <person name="Martijn J."/>
            <person name="Lind A.E."/>
            <person name="van Eijk R."/>
            <person name="Schleper C."/>
            <person name="Guy L."/>
            <person name="Ettema T.J."/>
        </authorList>
    </citation>
    <scope>NUCLEOTIDE SEQUENCE</scope>
</reference>
<protein>
    <submittedName>
        <fullName evidence="1">Uncharacterized protein</fullName>
    </submittedName>
</protein>
<organism evidence="1">
    <name type="scientific">marine sediment metagenome</name>
    <dbReference type="NCBI Taxonomy" id="412755"/>
    <lineage>
        <taxon>unclassified sequences</taxon>
        <taxon>metagenomes</taxon>
        <taxon>ecological metagenomes</taxon>
    </lineage>
</organism>